<evidence type="ECO:0008006" key="3">
    <source>
        <dbReference type="Google" id="ProtNLM"/>
    </source>
</evidence>
<protein>
    <recommendedName>
        <fullName evidence="3">Fur-regulated basic protein A</fullName>
    </recommendedName>
</protein>
<dbReference type="EMBL" id="FNDU01000001">
    <property type="protein sequence ID" value="SDH51824.1"/>
    <property type="molecule type" value="Genomic_DNA"/>
</dbReference>
<accession>A0A1G8D2S3</accession>
<organism evidence="1 2">
    <name type="scientific">Alteribacillus bidgolensis</name>
    <dbReference type="NCBI Taxonomy" id="930129"/>
    <lineage>
        <taxon>Bacteria</taxon>
        <taxon>Bacillati</taxon>
        <taxon>Bacillota</taxon>
        <taxon>Bacilli</taxon>
        <taxon>Bacillales</taxon>
        <taxon>Bacillaceae</taxon>
        <taxon>Alteribacillus</taxon>
    </lineage>
</organism>
<sequence length="49" mass="5865">MKEIDRINLIKELEELCGIPHSLLVRLNDEEMNKLYKERVIDRTIPSKK</sequence>
<dbReference type="STRING" id="930129.SAMN05216352_101527"/>
<dbReference type="RefSeq" id="WP_170031604.1">
    <property type="nucleotide sequence ID" value="NZ_FNDU01000001.1"/>
</dbReference>
<dbReference type="AlphaFoldDB" id="A0A1G8D2S3"/>
<evidence type="ECO:0000313" key="1">
    <source>
        <dbReference type="EMBL" id="SDH51824.1"/>
    </source>
</evidence>
<dbReference type="Proteomes" id="UP000199017">
    <property type="component" value="Unassembled WGS sequence"/>
</dbReference>
<name>A0A1G8D2S3_9BACI</name>
<gene>
    <name evidence="1" type="ORF">SAMN05216352_101527</name>
</gene>
<proteinExistence type="predicted"/>
<reference evidence="1 2" key="1">
    <citation type="submission" date="2016-10" db="EMBL/GenBank/DDBJ databases">
        <authorList>
            <person name="de Groot N.N."/>
        </authorList>
    </citation>
    <scope>NUCLEOTIDE SEQUENCE [LARGE SCALE GENOMIC DNA]</scope>
    <source>
        <strain evidence="2">P4B,CCM 7963,CECT 7998,DSM 25260,IBRC-M 10614,KCTC 13821</strain>
    </source>
</reference>
<keyword evidence="2" id="KW-1185">Reference proteome</keyword>
<evidence type="ECO:0000313" key="2">
    <source>
        <dbReference type="Proteomes" id="UP000199017"/>
    </source>
</evidence>